<dbReference type="Proteomes" id="UP000549066">
    <property type="component" value="Unassembled WGS sequence"/>
</dbReference>
<keyword evidence="3" id="KW-1185">Reference proteome</keyword>
<name>A0A852WTU8_9MICO</name>
<dbReference type="AlphaFoldDB" id="A0A852WTU8"/>
<organism evidence="2 3">
    <name type="scientific">Agromyces hippuratus</name>
    <dbReference type="NCBI Taxonomy" id="286438"/>
    <lineage>
        <taxon>Bacteria</taxon>
        <taxon>Bacillati</taxon>
        <taxon>Actinomycetota</taxon>
        <taxon>Actinomycetes</taxon>
        <taxon>Micrococcales</taxon>
        <taxon>Microbacteriaceae</taxon>
        <taxon>Agromyces</taxon>
    </lineage>
</organism>
<dbReference type="EMBL" id="JACCFI010000001">
    <property type="protein sequence ID" value="NYG21692.1"/>
    <property type="molecule type" value="Genomic_DNA"/>
</dbReference>
<evidence type="ECO:0000313" key="2">
    <source>
        <dbReference type="EMBL" id="NYG21692.1"/>
    </source>
</evidence>
<comment type="caution">
    <text evidence="2">The sequence shown here is derived from an EMBL/GenBank/DDBJ whole genome shotgun (WGS) entry which is preliminary data.</text>
</comment>
<proteinExistence type="predicted"/>
<keyword evidence="1" id="KW-0812">Transmembrane</keyword>
<feature type="transmembrane region" description="Helical" evidence="1">
    <location>
        <begin position="136"/>
        <end position="154"/>
    </location>
</feature>
<feature type="transmembrane region" description="Helical" evidence="1">
    <location>
        <begin position="160"/>
        <end position="180"/>
    </location>
</feature>
<keyword evidence="1" id="KW-1133">Transmembrane helix</keyword>
<evidence type="ECO:0000256" key="1">
    <source>
        <dbReference type="SAM" id="Phobius"/>
    </source>
</evidence>
<feature type="transmembrane region" description="Helical" evidence="1">
    <location>
        <begin position="95"/>
        <end position="116"/>
    </location>
</feature>
<sequence length="259" mass="27772">MADLSDGPATTFARAATQWTQLDWWKLEARALHRVPELRRSLAAFAPTAAWRDLAKNVAPGWGCLLTLSNIASFTLPVVALLFLLSWVFGRNDVAPVGVAGLLAGVAALIAGIGIATELRESLGTDPKIHRMLGSLHLVPSAIGLLIAAGAIALGAADGVWGVGGLLADVIVGILHFLMFRGPAHTGSDRWQRSFSRLEAALDGMPPDERMRIYSDIQTALAGLRDRGLISREDFARARELRIGILGMTMAPREDLTPR</sequence>
<protein>
    <submittedName>
        <fullName evidence="2">ABC-type multidrug transport system fused ATPase/permease subunit</fullName>
    </submittedName>
</protein>
<feature type="transmembrane region" description="Helical" evidence="1">
    <location>
        <begin position="62"/>
        <end position="89"/>
    </location>
</feature>
<accession>A0A852WTU8</accession>
<evidence type="ECO:0000313" key="3">
    <source>
        <dbReference type="Proteomes" id="UP000549066"/>
    </source>
</evidence>
<dbReference type="RefSeq" id="WP_179551601.1">
    <property type="nucleotide sequence ID" value="NZ_JACCFI010000001.1"/>
</dbReference>
<gene>
    <name evidence="2" type="ORF">BJY17_002439</name>
</gene>
<reference evidence="2 3" key="1">
    <citation type="submission" date="2020-07" db="EMBL/GenBank/DDBJ databases">
        <title>Sequencing the genomes of 1000 actinobacteria strains.</title>
        <authorList>
            <person name="Klenk H.-P."/>
        </authorList>
    </citation>
    <scope>NUCLEOTIDE SEQUENCE [LARGE SCALE GENOMIC DNA]</scope>
    <source>
        <strain evidence="2 3">DSM 8598</strain>
    </source>
</reference>
<keyword evidence="1" id="KW-0472">Membrane</keyword>